<organism evidence="2">
    <name type="scientific">Phaffia rhodozyma</name>
    <name type="common">Yeast</name>
    <name type="synonym">Xanthophyllomyces dendrorhous</name>
    <dbReference type="NCBI Taxonomy" id="264483"/>
    <lineage>
        <taxon>Eukaryota</taxon>
        <taxon>Fungi</taxon>
        <taxon>Dikarya</taxon>
        <taxon>Basidiomycota</taxon>
        <taxon>Agaricomycotina</taxon>
        <taxon>Tremellomycetes</taxon>
        <taxon>Cystofilobasidiales</taxon>
        <taxon>Mrakiaceae</taxon>
        <taxon>Phaffia</taxon>
    </lineage>
</organism>
<proteinExistence type="predicted"/>
<sequence length="1244" mass="137685">MFHASRFISRYLLVYLSFNWTRRDMHPSQLTWSQQETYSTAALIAELNHPDLTIEEAEDIFLNIIHGRLMEGKDRWSVGKELEEIARSIPVRRTISLSAVRQATFFHLATLSKEAFVTAQSRAKVVTSLKSHERSPHKGKEVLLEYVNTMERVTGRWIGVGAGGIKSQTELVQGGLRSIKESVENNKSLSSLVEQIQLQTGHVSLSQLLNHLRSLAIASDALKESEKVLRAWAQTGLKAGESRFSLGSQLEEIQSMLPHALHPVFPSLLESLGLPPSPIHPHAQGVACQPFLIESFLGDTSDPEFAQEVLFEWIWQEKRAWRKIWGPKEKESLRTRLMKMESQLDNAILAPIFHSVMSKTFLFEPSSSISTAPGSLLSLDRSLSSVKPLQRPNRSHYVLASSFKRAPRTDDESDQDQLTKKNIFSTLPPATSVSLSELQKTLYSPSLGLSDSISSLDRSPYPKLAINQSRHGNSFAPANSFLTGVTTQNMPRHHRSASSPVYIQSQAQEMRYTSISDGHLPSPKLAHWRTRSSSFGRSVEDVSMSQGSLPILEEQSEDMSTHIDLEEFLVSTFSPPCQQSQSVDGHLGHSSSFRIGGRAVRDMLDNEGTDTFSPKKSELNRDALRLNITLPRATASGDSLHLSRFDTDLAGHNFLGDKPVKEEGSLQNLKHPKLQSLTQLSKPPKLEEETSDNSPSKGVSLTPSSLPSDKTMSVPDQPAPPPQKKRFSFFQRRRPAINPPVAVVEPESKSIPIQVSQHNTNSKPGEDVSSVAHSSQSVTDPMSCLRSGSFYNSNSHMGEGLNTVSGLTYSVLEETGEIPRPDSPSSPSDESLLTRVWSHTGHRRLTVINPDVASDSNRSSLSIAPADILDEDSAKVDPVQNNDIDKEISGPEDEEEEEKDLDAIARVGSPVVEIRSSDAYPSILSREEDFPSLSIFSISPRESSNGYREMFRPREAEPIITSILNPPMVSPPVRALSMVNKAMFAEQVVPDRSGPLPSTNHTTHDFSSSALTLRGVFDSLPSGVVHSSGFVLEILMNYIDAERGRAMADPRMKGWGDEERGKVGWFLSELEESLVVTNPHLIPTFNRVRILTDCPPQRNYQPRPRNSRSGRASFVSHPAIPSTPRFPSFSASESSTAVTSESSPPLLKTNFQSSRQDINPTAQFRKKLRAHDGEETDTHLDAYAGYKDLTPPAVNGNDTVESRKSRRDRMLFPVALRNETAGQSRNGINFSYTDISINVAKTTG</sequence>
<feature type="compositionally biased region" description="Low complexity" evidence="1">
    <location>
        <begin position="1095"/>
        <end position="1109"/>
    </location>
</feature>
<accession>A0A0F7SH40</accession>
<reference evidence="2" key="1">
    <citation type="submission" date="2014-08" db="EMBL/GenBank/DDBJ databases">
        <authorList>
            <person name="Sharma Rahul"/>
            <person name="Thines Marco"/>
        </authorList>
    </citation>
    <scope>NUCLEOTIDE SEQUENCE</scope>
</reference>
<evidence type="ECO:0000313" key="2">
    <source>
        <dbReference type="EMBL" id="CDZ96684.1"/>
    </source>
</evidence>
<feature type="region of interest" description="Disordered" evidence="1">
    <location>
        <begin position="400"/>
        <end position="419"/>
    </location>
</feature>
<protein>
    <submittedName>
        <fullName evidence="2">Uncharacterized protein</fullName>
    </submittedName>
</protein>
<feature type="region of interest" description="Disordered" evidence="1">
    <location>
        <begin position="1186"/>
        <end position="1206"/>
    </location>
</feature>
<feature type="compositionally biased region" description="Low complexity" evidence="1">
    <location>
        <begin position="1126"/>
        <end position="1144"/>
    </location>
</feature>
<feature type="region of interest" description="Disordered" evidence="1">
    <location>
        <begin position="1094"/>
        <end position="1158"/>
    </location>
</feature>
<dbReference type="AlphaFoldDB" id="A0A0F7SH40"/>
<feature type="compositionally biased region" description="Basic residues" evidence="1">
    <location>
        <begin position="723"/>
        <end position="735"/>
    </location>
</feature>
<feature type="compositionally biased region" description="Polar residues" evidence="1">
    <location>
        <begin position="751"/>
        <end position="763"/>
    </location>
</feature>
<feature type="region of interest" description="Disordered" evidence="1">
    <location>
        <begin position="656"/>
        <end position="782"/>
    </location>
</feature>
<dbReference type="EMBL" id="LN483167">
    <property type="protein sequence ID" value="CDZ96684.1"/>
    <property type="molecule type" value="Genomic_DNA"/>
</dbReference>
<name>A0A0F7SH40_PHARH</name>
<evidence type="ECO:0000256" key="1">
    <source>
        <dbReference type="SAM" id="MobiDB-lite"/>
    </source>
</evidence>
<feature type="region of interest" description="Disordered" evidence="1">
    <location>
        <begin position="813"/>
        <end position="832"/>
    </location>
</feature>
<feature type="compositionally biased region" description="Polar residues" evidence="1">
    <location>
        <begin position="692"/>
        <end position="711"/>
    </location>
</feature>
<feature type="compositionally biased region" description="Polar residues" evidence="1">
    <location>
        <begin position="771"/>
        <end position="780"/>
    </location>
</feature>
<feature type="compositionally biased region" description="Polar residues" evidence="1">
    <location>
        <begin position="1149"/>
        <end position="1158"/>
    </location>
</feature>